<reference evidence="10 11" key="1">
    <citation type="journal article" date="2005" name="J. Bacteriol.">
        <title>The genome of Sulfolobus acidocaldarius, a model organism of the Crenarchaeota.</title>
        <authorList>
            <person name="Chen L."/>
            <person name="Brugger K."/>
            <person name="Skovgaard M."/>
            <person name="Redder P."/>
            <person name="She Q."/>
            <person name="Torarinsson E."/>
            <person name="Greve B."/>
            <person name="Awayez M."/>
            <person name="Zibat A."/>
            <person name="Klenk H.-P."/>
            <person name="Garrett R.A."/>
        </authorList>
    </citation>
    <scope>NUCLEOTIDE SEQUENCE [LARGE SCALE GENOMIC DNA]</scope>
    <source>
        <strain evidence="11">ATCC 33909 / DSM 639 / JCM 8929 / NBRC 15157 / NCIMB 11770</strain>
    </source>
</reference>
<evidence type="ECO:0000256" key="6">
    <source>
        <dbReference type="ARBA" id="ARBA00039025"/>
    </source>
</evidence>
<dbReference type="SMART" id="SM00382">
    <property type="entry name" value="AAA"/>
    <property type="match status" value="1"/>
</dbReference>
<dbReference type="Pfam" id="PF00005">
    <property type="entry name" value="ABC_tran"/>
    <property type="match status" value="1"/>
</dbReference>
<keyword evidence="1" id="KW-0813">Transport</keyword>
<evidence type="ECO:0000313" key="11">
    <source>
        <dbReference type="Proteomes" id="UP000001018"/>
    </source>
</evidence>
<organism evidence="10 11">
    <name type="scientific">Sulfolobus acidocaldarius (strain ATCC 33909 / DSM 639 / JCM 8929 / NBRC 15157 / NCIMB 11770)</name>
    <dbReference type="NCBI Taxonomy" id="330779"/>
    <lineage>
        <taxon>Archaea</taxon>
        <taxon>Thermoproteota</taxon>
        <taxon>Thermoprotei</taxon>
        <taxon>Sulfolobales</taxon>
        <taxon>Sulfolobaceae</taxon>
        <taxon>Sulfolobus</taxon>
    </lineage>
</organism>
<dbReference type="SUPFAM" id="SSF52540">
    <property type="entry name" value="P-loop containing nucleoside triphosphate hydrolases"/>
    <property type="match status" value="1"/>
</dbReference>
<comment type="catalytic activity">
    <reaction evidence="8">
        <text>tungstate(in) + ATP + H2O = tungstate(out) + ADP + phosphate + H(+)</text>
        <dbReference type="Rhea" id="RHEA:35027"/>
        <dbReference type="ChEBI" id="CHEBI:15377"/>
        <dbReference type="ChEBI" id="CHEBI:15378"/>
        <dbReference type="ChEBI" id="CHEBI:30616"/>
        <dbReference type="ChEBI" id="CHEBI:43474"/>
        <dbReference type="ChEBI" id="CHEBI:46502"/>
        <dbReference type="ChEBI" id="CHEBI:456216"/>
        <dbReference type="EC" id="7.3.2.6"/>
    </reaction>
</comment>
<dbReference type="Proteomes" id="UP000001018">
    <property type="component" value="Chromosome"/>
</dbReference>
<keyword evidence="2" id="KW-0547">Nucleotide-binding</keyword>
<evidence type="ECO:0000313" key="10">
    <source>
        <dbReference type="EMBL" id="AAY80805.1"/>
    </source>
</evidence>
<keyword evidence="11" id="KW-1185">Reference proteome</keyword>
<dbReference type="HOGENOM" id="CLU_000604_1_22_2"/>
<dbReference type="PROSITE" id="PS50893">
    <property type="entry name" value="ABC_TRANSPORTER_2"/>
    <property type="match status" value="1"/>
</dbReference>
<dbReference type="InterPro" id="IPR027417">
    <property type="entry name" value="P-loop_NTPase"/>
</dbReference>
<evidence type="ECO:0000256" key="8">
    <source>
        <dbReference type="ARBA" id="ARBA00047936"/>
    </source>
</evidence>
<dbReference type="eggNOG" id="arCOG05705">
    <property type="taxonomic scope" value="Archaea"/>
</dbReference>
<evidence type="ECO:0000256" key="1">
    <source>
        <dbReference type="ARBA" id="ARBA00022448"/>
    </source>
</evidence>
<dbReference type="PATRIC" id="fig|330779.12.peg.1428"/>
<dbReference type="RefSeq" id="WP_011278307.1">
    <property type="nucleotide sequence ID" value="NC_007181.1"/>
</dbReference>
<evidence type="ECO:0000256" key="3">
    <source>
        <dbReference type="ARBA" id="ARBA00022840"/>
    </source>
</evidence>
<evidence type="ECO:0000259" key="9">
    <source>
        <dbReference type="PROSITE" id="PS50893"/>
    </source>
</evidence>
<dbReference type="GO" id="GO:0005524">
    <property type="term" value="F:ATP binding"/>
    <property type="evidence" value="ECO:0007669"/>
    <property type="project" value="UniProtKB-KW"/>
</dbReference>
<dbReference type="PANTHER" id="PTHR42781:SF4">
    <property type="entry name" value="SPERMIDINE_PUTRESCINE IMPORT ATP-BINDING PROTEIN POTA"/>
    <property type="match status" value="1"/>
</dbReference>
<dbReference type="Gene3D" id="3.40.50.300">
    <property type="entry name" value="P-loop containing nucleotide triphosphate hydrolases"/>
    <property type="match status" value="1"/>
</dbReference>
<dbReference type="AlphaFoldDB" id="F2Z652"/>
<proteinExistence type="inferred from homology"/>
<keyword evidence="3 10" id="KW-0067">ATP-binding</keyword>
<dbReference type="InterPro" id="IPR050093">
    <property type="entry name" value="ABC_SmlMolc_Importer"/>
</dbReference>
<dbReference type="EC" id="7.3.2.6" evidence="6"/>
<accession>F2Z652</accession>
<evidence type="ECO:0000256" key="7">
    <source>
        <dbReference type="ARBA" id="ARBA00041133"/>
    </source>
</evidence>
<comment type="similarity">
    <text evidence="4">Belongs to the ABC transporter superfamily. Sulfate/tungstate importer (TC 3.A.1.6) family.</text>
</comment>
<protein>
    <recommendedName>
        <fullName evidence="7">Molybdate/tungstate import ATP-binding protein WtpC</fullName>
        <ecNumber evidence="6">7.3.2.6</ecNumber>
    </recommendedName>
</protein>
<name>F2Z652_SULAC</name>
<comment type="subunit">
    <text evidence="5">The complex is composed of two ATP-binding proteins (WtpC), two transmembrane proteins (WtpB) and a solute-binding protein (WtpA).</text>
</comment>
<dbReference type="GO" id="GO:1901238">
    <property type="term" value="F:ABC-type tungstate transporter activity"/>
    <property type="evidence" value="ECO:0007669"/>
    <property type="project" value="UniProtKB-EC"/>
</dbReference>
<evidence type="ECO:0000256" key="5">
    <source>
        <dbReference type="ARBA" id="ARBA00038781"/>
    </source>
</evidence>
<dbReference type="PANTHER" id="PTHR42781">
    <property type="entry name" value="SPERMIDINE/PUTRESCINE IMPORT ATP-BINDING PROTEIN POTA"/>
    <property type="match status" value="1"/>
</dbReference>
<dbReference type="EMBL" id="CP000077">
    <property type="protein sequence ID" value="AAY80805.1"/>
    <property type="molecule type" value="Genomic_DNA"/>
</dbReference>
<dbReference type="InterPro" id="IPR003439">
    <property type="entry name" value="ABC_transporter-like_ATP-bd"/>
</dbReference>
<dbReference type="GeneID" id="14551979"/>
<dbReference type="STRING" id="330779.Saci_1484"/>
<dbReference type="KEGG" id="sai:Saci_1484"/>
<feature type="domain" description="ABC transporter" evidence="9">
    <location>
        <begin position="3"/>
        <end position="203"/>
    </location>
</feature>
<dbReference type="InterPro" id="IPR003593">
    <property type="entry name" value="AAA+_ATPase"/>
</dbReference>
<sequence>MSLIEARIKKKLGNFLLNAEINEDSKIIFIHGKNGSGKTTLLKILAGLVDFDEGYIKIDGTEVSKLPPWKRDLVLVTPDSYIPNLSVMKHLYYGLRKSRNKNEKILDESMELIKDVDENKKLRDLSLGMREKVSLVTALLSSPKYILIDEAFSNINNKDLFIQNYISLSKKHDIRIIFVSQDLDDSKYSECMYIMENGILKRVS</sequence>
<evidence type="ECO:0000256" key="2">
    <source>
        <dbReference type="ARBA" id="ARBA00022741"/>
    </source>
</evidence>
<gene>
    <name evidence="10" type="ordered locus">Saci_1484</name>
</gene>
<dbReference type="GO" id="GO:0016887">
    <property type="term" value="F:ATP hydrolysis activity"/>
    <property type="evidence" value="ECO:0007669"/>
    <property type="project" value="InterPro"/>
</dbReference>
<evidence type="ECO:0000256" key="4">
    <source>
        <dbReference type="ARBA" id="ARBA00038307"/>
    </source>
</evidence>